<protein>
    <submittedName>
        <fullName evidence="1">17142_t:CDS:1</fullName>
    </submittedName>
</protein>
<feature type="non-terminal residue" evidence="1">
    <location>
        <position position="47"/>
    </location>
</feature>
<sequence length="47" mass="5656">QQEITEDIFTTKTNNIIKKLEDRQNLKINPIQDTQNNDTLQEWKELL</sequence>
<dbReference type="Proteomes" id="UP000789342">
    <property type="component" value="Unassembled WGS sequence"/>
</dbReference>
<feature type="non-terminal residue" evidence="1">
    <location>
        <position position="1"/>
    </location>
</feature>
<dbReference type="AlphaFoldDB" id="A0A9N9P590"/>
<dbReference type="EMBL" id="CAJVPV010056451">
    <property type="protein sequence ID" value="CAG8785691.1"/>
    <property type="molecule type" value="Genomic_DNA"/>
</dbReference>
<organism evidence="1 2">
    <name type="scientific">Acaulospora morrowiae</name>
    <dbReference type="NCBI Taxonomy" id="94023"/>
    <lineage>
        <taxon>Eukaryota</taxon>
        <taxon>Fungi</taxon>
        <taxon>Fungi incertae sedis</taxon>
        <taxon>Mucoromycota</taxon>
        <taxon>Glomeromycotina</taxon>
        <taxon>Glomeromycetes</taxon>
        <taxon>Diversisporales</taxon>
        <taxon>Acaulosporaceae</taxon>
        <taxon>Acaulospora</taxon>
    </lineage>
</organism>
<gene>
    <name evidence="1" type="ORF">AMORRO_LOCUS17699</name>
</gene>
<reference evidence="1" key="1">
    <citation type="submission" date="2021-06" db="EMBL/GenBank/DDBJ databases">
        <authorList>
            <person name="Kallberg Y."/>
            <person name="Tangrot J."/>
            <person name="Rosling A."/>
        </authorList>
    </citation>
    <scope>NUCLEOTIDE SEQUENCE</scope>
    <source>
        <strain evidence="1">CL551</strain>
    </source>
</reference>
<accession>A0A9N9P590</accession>
<evidence type="ECO:0000313" key="1">
    <source>
        <dbReference type="EMBL" id="CAG8785691.1"/>
    </source>
</evidence>
<name>A0A9N9P590_9GLOM</name>
<comment type="caution">
    <text evidence="1">The sequence shown here is derived from an EMBL/GenBank/DDBJ whole genome shotgun (WGS) entry which is preliminary data.</text>
</comment>
<proteinExistence type="predicted"/>
<evidence type="ECO:0000313" key="2">
    <source>
        <dbReference type="Proteomes" id="UP000789342"/>
    </source>
</evidence>
<keyword evidence="2" id="KW-1185">Reference proteome</keyword>